<sequence>MKFGFGARVLKTGLAVSIAMYAAMMFDFTSAVFAGIAAVFSIQPSIFRSFKTIIEQVEANLIGAISAVLMVYLLGNDPFVIGFTIILVITVCRSFGMKQEIIMLAIVAVIGIMETTDVPLIEFAFTRFSSVFIGIFAAFIVNMLFLPPKYETRLFKEIEKTTNETLQWIRITSRHLSDQPALKDEIKKLINDITKLDHTYMLYSEERVYSKKTRYMRARKLVLFRQLIQSAKKSLDVLRILHRFDNEVEHTPFELRTHIIDEIDKVIHIHEKLILMCSGKIRDIEDDIIEKHTSPEITKLIEELVDCNQLREGNRDHLQFLPLAAKLMDYDYQLAHLNRLINSYQHYHRKEQFNLKEKEV</sequence>
<dbReference type="Proteomes" id="UP000581688">
    <property type="component" value="Unassembled WGS sequence"/>
</dbReference>
<proteinExistence type="predicted"/>
<evidence type="ECO:0000256" key="2">
    <source>
        <dbReference type="ARBA" id="ARBA00022475"/>
    </source>
</evidence>
<dbReference type="GO" id="GO:0005886">
    <property type="term" value="C:plasma membrane"/>
    <property type="evidence" value="ECO:0007669"/>
    <property type="project" value="UniProtKB-SubCell"/>
</dbReference>
<dbReference type="PANTHER" id="PTHR30509:SF27">
    <property type="entry name" value="UPF0421 PROTEIN YGAE"/>
    <property type="match status" value="1"/>
</dbReference>
<evidence type="ECO:0000256" key="4">
    <source>
        <dbReference type="ARBA" id="ARBA00022989"/>
    </source>
</evidence>
<dbReference type="InterPro" id="IPR010343">
    <property type="entry name" value="ArAE_1"/>
</dbReference>
<feature type="transmembrane region" description="Helical" evidence="6">
    <location>
        <begin position="101"/>
        <end position="121"/>
    </location>
</feature>
<accession>A0A841Q9M0</accession>
<dbReference type="EMBL" id="JACHGH010000015">
    <property type="protein sequence ID" value="MBB6455096.1"/>
    <property type="molecule type" value="Genomic_DNA"/>
</dbReference>
<comment type="subcellular location">
    <subcellularLocation>
        <location evidence="1">Cell membrane</location>
        <topology evidence="1">Multi-pass membrane protein</topology>
    </subcellularLocation>
</comment>
<evidence type="ECO:0000313" key="7">
    <source>
        <dbReference type="EMBL" id="MBB6455096.1"/>
    </source>
</evidence>
<protein>
    <submittedName>
        <fullName evidence="7">Uncharacterized membrane protein YgaE (UPF0421/DUF939 family)</fullName>
    </submittedName>
</protein>
<reference evidence="7 8" key="1">
    <citation type="submission" date="2020-08" db="EMBL/GenBank/DDBJ databases">
        <title>Genomic Encyclopedia of Type Strains, Phase IV (KMG-IV): sequencing the most valuable type-strain genomes for metagenomic binning, comparative biology and taxonomic classification.</title>
        <authorList>
            <person name="Goeker M."/>
        </authorList>
    </citation>
    <scope>NUCLEOTIDE SEQUENCE [LARGE SCALE GENOMIC DNA]</scope>
    <source>
        <strain evidence="7 8">DSM 19612</strain>
    </source>
</reference>
<keyword evidence="2" id="KW-1003">Cell membrane</keyword>
<keyword evidence="5 6" id="KW-0472">Membrane</keyword>
<evidence type="ECO:0000256" key="3">
    <source>
        <dbReference type="ARBA" id="ARBA00022692"/>
    </source>
</evidence>
<organism evidence="7 8">
    <name type="scientific">Salirhabdus euzebyi</name>
    <dbReference type="NCBI Taxonomy" id="394506"/>
    <lineage>
        <taxon>Bacteria</taxon>
        <taxon>Bacillati</taxon>
        <taxon>Bacillota</taxon>
        <taxon>Bacilli</taxon>
        <taxon>Bacillales</taxon>
        <taxon>Bacillaceae</taxon>
        <taxon>Salirhabdus</taxon>
    </lineage>
</organism>
<keyword evidence="4 6" id="KW-1133">Transmembrane helix</keyword>
<feature type="transmembrane region" description="Helical" evidence="6">
    <location>
        <begin position="62"/>
        <end position="89"/>
    </location>
</feature>
<keyword evidence="8" id="KW-1185">Reference proteome</keyword>
<dbReference type="Pfam" id="PF06081">
    <property type="entry name" value="ArAE_1"/>
    <property type="match status" value="1"/>
</dbReference>
<keyword evidence="3 6" id="KW-0812">Transmembrane</keyword>
<evidence type="ECO:0000256" key="1">
    <source>
        <dbReference type="ARBA" id="ARBA00004651"/>
    </source>
</evidence>
<evidence type="ECO:0000313" key="8">
    <source>
        <dbReference type="Proteomes" id="UP000581688"/>
    </source>
</evidence>
<gene>
    <name evidence="7" type="ORF">HNQ94_003591</name>
</gene>
<dbReference type="RefSeq" id="WP_174497571.1">
    <property type="nucleotide sequence ID" value="NZ_CADDWK010000016.1"/>
</dbReference>
<comment type="caution">
    <text evidence="7">The sequence shown here is derived from an EMBL/GenBank/DDBJ whole genome shotgun (WGS) entry which is preliminary data.</text>
</comment>
<name>A0A841Q9M0_9BACI</name>
<dbReference type="AlphaFoldDB" id="A0A841Q9M0"/>
<evidence type="ECO:0000256" key="6">
    <source>
        <dbReference type="SAM" id="Phobius"/>
    </source>
</evidence>
<evidence type="ECO:0000256" key="5">
    <source>
        <dbReference type="ARBA" id="ARBA00023136"/>
    </source>
</evidence>
<feature type="transmembrane region" description="Helical" evidence="6">
    <location>
        <begin position="127"/>
        <end position="146"/>
    </location>
</feature>
<dbReference type="PANTHER" id="PTHR30509">
    <property type="entry name" value="P-HYDROXYBENZOIC ACID EFFLUX PUMP SUBUNIT-RELATED"/>
    <property type="match status" value="1"/>
</dbReference>
<feature type="transmembrane region" description="Helical" evidence="6">
    <location>
        <begin position="12"/>
        <end position="42"/>
    </location>
</feature>